<feature type="compositionally biased region" description="Polar residues" evidence="2">
    <location>
        <begin position="482"/>
        <end position="521"/>
    </location>
</feature>
<dbReference type="Gene3D" id="3.30.870.10">
    <property type="entry name" value="Endonuclease Chain A"/>
    <property type="match status" value="1"/>
</dbReference>
<feature type="compositionally biased region" description="Polar residues" evidence="2">
    <location>
        <begin position="528"/>
        <end position="539"/>
    </location>
</feature>
<dbReference type="Proteomes" id="UP001178508">
    <property type="component" value="Chromosome 8"/>
</dbReference>
<dbReference type="SUPFAM" id="SSF56024">
    <property type="entry name" value="Phospholipase D/nuclease"/>
    <property type="match status" value="1"/>
</dbReference>
<proteinExistence type="inferred from homology"/>
<comment type="similarity">
    <text evidence="1">Belongs to the FAM83 family.</text>
</comment>
<dbReference type="GO" id="GO:0019901">
    <property type="term" value="F:protein kinase binding"/>
    <property type="evidence" value="ECO:0007669"/>
    <property type="project" value="TreeGrafter"/>
</dbReference>
<dbReference type="AlphaFoldDB" id="A0AAV1FM02"/>
<dbReference type="PANTHER" id="PTHR16181:SF29">
    <property type="entry name" value="PROTEIN FAM83A-RELATED"/>
    <property type="match status" value="1"/>
</dbReference>
<feature type="compositionally biased region" description="Polar residues" evidence="2">
    <location>
        <begin position="145"/>
        <end position="154"/>
    </location>
</feature>
<evidence type="ECO:0000259" key="3">
    <source>
        <dbReference type="Pfam" id="PF07894"/>
    </source>
</evidence>
<sequence length="638" mass="71315">MQAVDLSPVGSGGASALWHRRSKPLGKVKRRVQDLRTPTPSYIKVTANEPRPDLSHNEAARLAMDSLLNEGMEGYKEVLSAEGEVDFLSKLEKTYIMENGMDNSTAEPDASADKEPESSSAGSHTTSQRPTLSTQSELTVADMNPSRQRGVTKSDPTLGGFRIYFQCDSRACGMKDVVRELIRKAETVLAIAIDSFSDMELLFDLLEASRRRNVSVYLLLDHLNVNVFVSMWQNLKLESKNFPKISVRSVGGETYCAKTGHKLTGQMAESFVIADWREVLTGSFSFSWLSWHVYRSLVVLLKGRMAESFHQEFLRLYASSEPVPGFVDCMSLTCERTLYTAVQSTQDSKAAAKTMDQDDMITDAYEMEMQLQEAELAKMRSLELERSKSDTQPPQKTETGAQVPEKPAQTDAEPQTQELQSAPVEKPENTGGDVCTPCAAETNVEPEEEQEQNKKQEANAQPQPNSCTVTTEDDSDVKTEDSNPQQTAESQSQDTLKQSSPKPTLNINLQNVDTEGVSSQQKNRERLTSPSSGIPSGLNTQRRHWMTQEFKPNMDFVPDHSKPLSPGTGKTWFSQPQQAMPSTRLNWMPQNHRPAARQNSFESVYRTGQNTMAQMGWRPFHTMYSGLQRSRSINEKGY</sequence>
<accession>A0AAV1FM02</accession>
<feature type="compositionally biased region" description="Polar residues" evidence="2">
    <location>
        <begin position="118"/>
        <end position="138"/>
    </location>
</feature>
<evidence type="ECO:0000313" key="5">
    <source>
        <dbReference type="Proteomes" id="UP001178508"/>
    </source>
</evidence>
<dbReference type="GO" id="GO:0007173">
    <property type="term" value="P:epidermal growth factor receptor signaling pathway"/>
    <property type="evidence" value="ECO:0007669"/>
    <property type="project" value="TreeGrafter"/>
</dbReference>
<evidence type="ECO:0000256" key="1">
    <source>
        <dbReference type="ARBA" id="ARBA00006937"/>
    </source>
</evidence>
<name>A0AAV1FM02_XYRNO</name>
<protein>
    <submittedName>
        <fullName evidence="4">Protein FAM83A-like</fullName>
    </submittedName>
</protein>
<dbReference type="InterPro" id="IPR012461">
    <property type="entry name" value="SACK1"/>
</dbReference>
<dbReference type="InterPro" id="IPR050944">
    <property type="entry name" value="FAM83"/>
</dbReference>
<evidence type="ECO:0000313" key="4">
    <source>
        <dbReference type="EMBL" id="CAJ1062029.1"/>
    </source>
</evidence>
<dbReference type="PANTHER" id="PTHR16181">
    <property type="entry name" value="PROTEIN FAM83A-RELATED"/>
    <property type="match status" value="1"/>
</dbReference>
<gene>
    <name evidence="4" type="ORF">XNOV1_A032111</name>
</gene>
<reference evidence="4" key="1">
    <citation type="submission" date="2023-08" db="EMBL/GenBank/DDBJ databases">
        <authorList>
            <person name="Alioto T."/>
            <person name="Alioto T."/>
            <person name="Gomez Garrido J."/>
        </authorList>
    </citation>
    <scope>NUCLEOTIDE SEQUENCE</scope>
</reference>
<feature type="domain" description="Scaffolding anchor of CK1" evidence="3">
    <location>
        <begin position="47"/>
        <end position="322"/>
    </location>
</feature>
<organism evidence="4 5">
    <name type="scientific">Xyrichtys novacula</name>
    <name type="common">Pearly razorfish</name>
    <name type="synonym">Hemipteronotus novacula</name>
    <dbReference type="NCBI Taxonomy" id="13765"/>
    <lineage>
        <taxon>Eukaryota</taxon>
        <taxon>Metazoa</taxon>
        <taxon>Chordata</taxon>
        <taxon>Craniata</taxon>
        <taxon>Vertebrata</taxon>
        <taxon>Euteleostomi</taxon>
        <taxon>Actinopterygii</taxon>
        <taxon>Neopterygii</taxon>
        <taxon>Teleostei</taxon>
        <taxon>Neoteleostei</taxon>
        <taxon>Acanthomorphata</taxon>
        <taxon>Eupercaria</taxon>
        <taxon>Labriformes</taxon>
        <taxon>Labridae</taxon>
        <taxon>Xyrichtys</taxon>
    </lineage>
</organism>
<feature type="compositionally biased region" description="Polar residues" evidence="2">
    <location>
        <begin position="390"/>
        <end position="400"/>
    </location>
</feature>
<evidence type="ECO:0000256" key="2">
    <source>
        <dbReference type="SAM" id="MobiDB-lite"/>
    </source>
</evidence>
<dbReference type="EMBL" id="OY660871">
    <property type="protein sequence ID" value="CAJ1062029.1"/>
    <property type="molecule type" value="Genomic_DNA"/>
</dbReference>
<dbReference type="Pfam" id="PF07894">
    <property type="entry name" value="SACK1"/>
    <property type="match status" value="1"/>
</dbReference>
<feature type="region of interest" description="Disordered" evidence="2">
    <location>
        <begin position="382"/>
        <end position="539"/>
    </location>
</feature>
<feature type="region of interest" description="Disordered" evidence="2">
    <location>
        <begin position="101"/>
        <end position="154"/>
    </location>
</feature>
<keyword evidence="5" id="KW-1185">Reference proteome</keyword>